<keyword evidence="3" id="KW-1185">Reference proteome</keyword>
<reference evidence="2 3" key="1">
    <citation type="submission" date="2019-08" db="EMBL/GenBank/DDBJ databases">
        <title>Draft genome sequence of Lysobacter sp. UKS-15.</title>
        <authorList>
            <person name="Im W.-T."/>
        </authorList>
    </citation>
    <scope>NUCLEOTIDE SEQUENCE [LARGE SCALE GENOMIC DNA]</scope>
    <source>
        <strain evidence="2 3">UKS-15</strain>
    </source>
</reference>
<dbReference type="OrthoDB" id="1409169at2"/>
<evidence type="ECO:0000313" key="2">
    <source>
        <dbReference type="EMBL" id="TZF91502.1"/>
    </source>
</evidence>
<accession>A0A5D8ZBK7</accession>
<evidence type="ECO:0000313" key="3">
    <source>
        <dbReference type="Proteomes" id="UP000323164"/>
    </source>
</evidence>
<dbReference type="SUPFAM" id="SSF159501">
    <property type="entry name" value="EreA/ChaN-like"/>
    <property type="match status" value="1"/>
</dbReference>
<dbReference type="Proteomes" id="UP000323164">
    <property type="component" value="Unassembled WGS sequence"/>
</dbReference>
<dbReference type="RefSeq" id="WP_149351612.1">
    <property type="nucleotide sequence ID" value="NZ_VTRV01000008.1"/>
</dbReference>
<evidence type="ECO:0000256" key="1">
    <source>
        <dbReference type="SAM" id="SignalP"/>
    </source>
</evidence>
<feature type="signal peptide" evidence="1">
    <location>
        <begin position="1"/>
        <end position="32"/>
    </location>
</feature>
<dbReference type="Gene3D" id="3.40.50.11550">
    <property type="match status" value="1"/>
</dbReference>
<keyword evidence="1" id="KW-0732">Signal</keyword>
<dbReference type="AlphaFoldDB" id="A0A5D8ZBK7"/>
<proteinExistence type="predicted"/>
<gene>
    <name evidence="2" type="ORF">FW784_01620</name>
</gene>
<sequence length="301" mass="32817">MALARRKPVLRLIVRRSLSALLASLLCTATFAMPGRAHQSPPRATAWGGDSRSIDRAATQALRLARGHRLVILGDLHGTREIPLLVGDMIDRTSRRQPVTLALEMPRSEQPSLDAALAARDAAVARRQLLDRPWWRRGDNQHDGRRSVDMLELIERLRTLRQQGRDVALLAYDVDESVMSSIASADASARDEAMAARVRQACLDLPRRRIVMLTGNFHAFLRIPSYMAAPAGIVTAGMRLADLAPASLRIGALRGQGWFCVDKACKAIPVGPAGAPTEGEFTGAISLPALHVGRLVTLPMR</sequence>
<organism evidence="2 3">
    <name type="scientific">Cognatilysobacter lacus</name>
    <dbReference type="NCBI Taxonomy" id="1643323"/>
    <lineage>
        <taxon>Bacteria</taxon>
        <taxon>Pseudomonadati</taxon>
        <taxon>Pseudomonadota</taxon>
        <taxon>Gammaproteobacteria</taxon>
        <taxon>Lysobacterales</taxon>
        <taxon>Lysobacteraceae</taxon>
        <taxon>Cognatilysobacter</taxon>
    </lineage>
</organism>
<protein>
    <submittedName>
        <fullName evidence="2">ChaN family lipoprotein</fullName>
    </submittedName>
</protein>
<name>A0A5D8ZBK7_9GAMM</name>
<feature type="chain" id="PRO_5023067023" evidence="1">
    <location>
        <begin position="33"/>
        <end position="301"/>
    </location>
</feature>
<dbReference type="EMBL" id="VTRV01000008">
    <property type="protein sequence ID" value="TZF91502.1"/>
    <property type="molecule type" value="Genomic_DNA"/>
</dbReference>
<comment type="caution">
    <text evidence="2">The sequence shown here is derived from an EMBL/GenBank/DDBJ whole genome shotgun (WGS) entry which is preliminary data.</text>
</comment>
<keyword evidence="2" id="KW-0449">Lipoprotein</keyword>